<dbReference type="InterPro" id="IPR056681">
    <property type="entry name" value="DUF7779"/>
</dbReference>
<reference evidence="4" key="1">
    <citation type="journal article" date="2017" name="Nat. Microbiol.">
        <title>Global analysis of biosynthetic gene clusters reveals vast potential of secondary metabolite production in Penicillium species.</title>
        <authorList>
            <person name="Nielsen J.C."/>
            <person name="Grijseels S."/>
            <person name="Prigent S."/>
            <person name="Ji B."/>
            <person name="Dainat J."/>
            <person name="Nielsen K.F."/>
            <person name="Frisvad J.C."/>
            <person name="Workman M."/>
            <person name="Nielsen J."/>
        </authorList>
    </citation>
    <scope>NUCLEOTIDE SEQUENCE [LARGE SCALE GENOMIC DNA]</scope>
    <source>
        <strain evidence="4">IBT 4502</strain>
    </source>
</reference>
<evidence type="ECO:0000259" key="2">
    <source>
        <dbReference type="Pfam" id="PF25000"/>
    </source>
</evidence>
<dbReference type="Gene3D" id="1.25.40.10">
    <property type="entry name" value="Tetratricopeptide repeat domain"/>
    <property type="match status" value="2"/>
</dbReference>
<dbReference type="PRINTS" id="PR00381">
    <property type="entry name" value="KINESINLIGHT"/>
</dbReference>
<dbReference type="Proteomes" id="UP000191408">
    <property type="component" value="Unassembled WGS sequence"/>
</dbReference>
<dbReference type="STRING" id="60169.A0A1V6P4Q6"/>
<comment type="caution">
    <text evidence="3">The sequence shown here is derived from an EMBL/GenBank/DDBJ whole genome shotgun (WGS) entry which is preliminary data.</text>
</comment>
<feature type="domain" description="DUF7779" evidence="2">
    <location>
        <begin position="337"/>
        <end position="438"/>
    </location>
</feature>
<dbReference type="SUPFAM" id="SSF52540">
    <property type="entry name" value="P-loop containing nucleoside triphosphate hydrolases"/>
    <property type="match status" value="1"/>
</dbReference>
<protein>
    <recommendedName>
        <fullName evidence="2">DUF7779 domain-containing protein</fullName>
    </recommendedName>
</protein>
<evidence type="ECO:0000256" key="1">
    <source>
        <dbReference type="SAM" id="MobiDB-lite"/>
    </source>
</evidence>
<feature type="region of interest" description="Disordered" evidence="1">
    <location>
        <begin position="368"/>
        <end position="401"/>
    </location>
</feature>
<name>A0A1V6P4Q6_PENPO</name>
<dbReference type="SUPFAM" id="SSF48452">
    <property type="entry name" value="TPR-like"/>
    <property type="match status" value="3"/>
</dbReference>
<dbReference type="InterPro" id="IPR011990">
    <property type="entry name" value="TPR-like_helical_dom_sf"/>
</dbReference>
<organism evidence="3 4">
    <name type="scientific">Penicillium polonicum</name>
    <dbReference type="NCBI Taxonomy" id="60169"/>
    <lineage>
        <taxon>Eukaryota</taxon>
        <taxon>Fungi</taxon>
        <taxon>Dikarya</taxon>
        <taxon>Ascomycota</taxon>
        <taxon>Pezizomycotina</taxon>
        <taxon>Eurotiomycetes</taxon>
        <taxon>Eurotiomycetidae</taxon>
        <taxon>Eurotiales</taxon>
        <taxon>Aspergillaceae</taxon>
        <taxon>Penicillium</taxon>
    </lineage>
</organism>
<evidence type="ECO:0000313" key="3">
    <source>
        <dbReference type="EMBL" id="OQD71965.1"/>
    </source>
</evidence>
<dbReference type="InterPro" id="IPR027417">
    <property type="entry name" value="P-loop_NTPase"/>
</dbReference>
<sequence length="890" mass="100811">MFVLSGISCVHRVLIMSSIKFGDKNSGAQVGINNGVINLGAEQLELRPDPLSTVPLPHDPDFVSRDDLLNQIHERSSVPGSRIVIVGLGGVGKTQLAVEYCHRVRQQSPDTWVFWVHASNAARCEESLRNIAERTKIPGRRDRNANIFQLFGNWLQDGKIGKWILVIDNLDDDELLRKPLVTGTEDKAKAQSHTSTQPPLRYLLESSKGSIIITSRNKGVALEIAGHMKNLIDVQPMIIDEALVLIQRKLDSGKERADLVQLVEELEFMPLAIVQAASYITHRSPRCSVSQYLEKLRHSDRKAIKLLQHEGHHTHRDWEAKNSILATWQISFDHIRQTRQSAADLLSLMSFFDRQGIPEDLLRVQGMERNHGTSGSPGELVDSSSGEDTDSSSEDDLSDDFDNDINTLKDYSFIAISESSMVFTMHRLVQLTVRTWLKAHSQDEERKDQFISNLQAKFPTGKYENWERCRSLFPHVKSAISNRPKSIDSLRNWAALLYRGAWYAQECGNISDSREMAYMSRKERMKISGAEDEKTLDSTAILAQAFRLEGRWKEAEQLEVQVMETRKTKLGVDHPDTLTSMANLASTYGNQGRWEEAEQLKVQVIETRKTKLGVDHPSTLTSMANLALTYWNQGRWEEAEQLEVQVIETRKTKLGVDHPDTLTSMANLASTYWNQGRWEEAEQLEVQVIETRKTKLGVDHPSTLTSMANLALTYWNQGRWEEAEQLEVQVIETRKTKLGVDHPDTLTSIANLASTYSNQGRWEEAEQLKVQVMETSKMKLGVDHPSTLTSMANLALTYWNQGRWEEAEQLEVQVMETRKTKLGMDHPDTLTSMANLAFTWESTGQHAKSINLLQTCVIKQRRVLGPTHPSTVSNNNTLLEWETAQLTIEA</sequence>
<dbReference type="InterPro" id="IPR053137">
    <property type="entry name" value="NLR-like"/>
</dbReference>
<dbReference type="PANTHER" id="PTHR46082:SF6">
    <property type="entry name" value="AAA+ ATPASE DOMAIN-CONTAINING PROTEIN-RELATED"/>
    <property type="match status" value="1"/>
</dbReference>
<dbReference type="Pfam" id="PF13374">
    <property type="entry name" value="TPR_10"/>
    <property type="match status" value="4"/>
</dbReference>
<keyword evidence="4" id="KW-1185">Reference proteome</keyword>
<dbReference type="Pfam" id="PF13424">
    <property type="entry name" value="TPR_12"/>
    <property type="match status" value="2"/>
</dbReference>
<dbReference type="EMBL" id="MDYM01000001">
    <property type="protein sequence ID" value="OQD71965.1"/>
    <property type="molecule type" value="Genomic_DNA"/>
</dbReference>
<dbReference type="PANTHER" id="PTHR46082">
    <property type="entry name" value="ATP/GTP-BINDING PROTEIN-RELATED"/>
    <property type="match status" value="1"/>
</dbReference>
<feature type="compositionally biased region" description="Acidic residues" evidence="1">
    <location>
        <begin position="385"/>
        <end position="401"/>
    </location>
</feature>
<dbReference type="NCBIfam" id="NF040586">
    <property type="entry name" value="FxSxx_TPR"/>
    <property type="match status" value="1"/>
</dbReference>
<dbReference type="Gene3D" id="3.40.50.300">
    <property type="entry name" value="P-loop containing nucleotide triphosphate hydrolases"/>
    <property type="match status" value="1"/>
</dbReference>
<gene>
    <name evidence="3" type="ORF">PENPOL_c001G04763</name>
</gene>
<proteinExistence type="predicted"/>
<accession>A0A1V6P4Q6</accession>
<dbReference type="AlphaFoldDB" id="A0A1V6P4Q6"/>
<evidence type="ECO:0000313" key="4">
    <source>
        <dbReference type="Proteomes" id="UP000191408"/>
    </source>
</evidence>
<dbReference type="Pfam" id="PF25000">
    <property type="entry name" value="DUF7779"/>
    <property type="match status" value="1"/>
</dbReference>
<dbReference type="OrthoDB" id="5986190at2759"/>